<evidence type="ECO:0000313" key="3">
    <source>
        <dbReference type="EMBL" id="KAH8987275.1"/>
    </source>
</evidence>
<feature type="transmembrane region" description="Helical" evidence="2">
    <location>
        <begin position="171"/>
        <end position="188"/>
    </location>
</feature>
<sequence length="191" mass="20684">MDPSRPSQLQSITAHNAHAGDHDLPVWPSNLMQSPKTHSDLGSEPPPCHPTPQRTHPSPIHSPQHEGLAKLFSTNPSLDSLQSFHTAITSLSCSSIRQASPTPTVSSDIVIPLLRDLDKFVQYSQKRLVSAPRSSATPSAIHHVTMSSSGEEGFTETYPTHGPGHLPATQLLTFLLTAIFTLSFRGLFVQS</sequence>
<gene>
    <name evidence="3" type="ORF">EDB92DRAFT_1137251</name>
</gene>
<evidence type="ECO:0000256" key="2">
    <source>
        <dbReference type="SAM" id="Phobius"/>
    </source>
</evidence>
<organism evidence="3 4">
    <name type="scientific">Lactarius akahatsu</name>
    <dbReference type="NCBI Taxonomy" id="416441"/>
    <lineage>
        <taxon>Eukaryota</taxon>
        <taxon>Fungi</taxon>
        <taxon>Dikarya</taxon>
        <taxon>Basidiomycota</taxon>
        <taxon>Agaricomycotina</taxon>
        <taxon>Agaricomycetes</taxon>
        <taxon>Russulales</taxon>
        <taxon>Russulaceae</taxon>
        <taxon>Lactarius</taxon>
    </lineage>
</organism>
<name>A0AAD4QBM6_9AGAM</name>
<dbReference type="Proteomes" id="UP001201163">
    <property type="component" value="Unassembled WGS sequence"/>
</dbReference>
<dbReference type="AlphaFoldDB" id="A0AAD4QBM6"/>
<evidence type="ECO:0000256" key="1">
    <source>
        <dbReference type="SAM" id="MobiDB-lite"/>
    </source>
</evidence>
<comment type="caution">
    <text evidence="3">The sequence shown here is derived from an EMBL/GenBank/DDBJ whole genome shotgun (WGS) entry which is preliminary data.</text>
</comment>
<feature type="region of interest" description="Disordered" evidence="1">
    <location>
        <begin position="1"/>
        <end position="65"/>
    </location>
</feature>
<accession>A0AAD4QBM6</accession>
<keyword evidence="2" id="KW-0812">Transmembrane</keyword>
<reference evidence="3" key="1">
    <citation type="submission" date="2022-01" db="EMBL/GenBank/DDBJ databases">
        <title>Comparative genomics reveals a dynamic genome evolution in the ectomycorrhizal milk-cap (Lactarius) mushrooms.</title>
        <authorList>
            <consortium name="DOE Joint Genome Institute"/>
            <person name="Lebreton A."/>
            <person name="Tang N."/>
            <person name="Kuo A."/>
            <person name="LaButti K."/>
            <person name="Drula E."/>
            <person name="Barry K."/>
            <person name="Clum A."/>
            <person name="Lipzen A."/>
            <person name="Mousain D."/>
            <person name="Ng V."/>
            <person name="Wang R."/>
            <person name="Wang X."/>
            <person name="Dai Y."/>
            <person name="Henrissat B."/>
            <person name="Grigoriev I.V."/>
            <person name="Guerin-Laguette A."/>
            <person name="Yu F."/>
            <person name="Martin F.M."/>
        </authorList>
    </citation>
    <scope>NUCLEOTIDE SEQUENCE</scope>
    <source>
        <strain evidence="3">QP</strain>
    </source>
</reference>
<keyword evidence="2" id="KW-1133">Transmembrane helix</keyword>
<protein>
    <submittedName>
        <fullName evidence="3">Uncharacterized protein</fullName>
    </submittedName>
</protein>
<keyword evidence="4" id="KW-1185">Reference proteome</keyword>
<evidence type="ECO:0000313" key="4">
    <source>
        <dbReference type="Proteomes" id="UP001201163"/>
    </source>
</evidence>
<dbReference type="EMBL" id="JAKELL010000048">
    <property type="protein sequence ID" value="KAH8987275.1"/>
    <property type="molecule type" value="Genomic_DNA"/>
</dbReference>
<proteinExistence type="predicted"/>
<keyword evidence="2" id="KW-0472">Membrane</keyword>
<feature type="compositionally biased region" description="Polar residues" evidence="1">
    <location>
        <begin position="1"/>
        <end position="14"/>
    </location>
</feature>